<protein>
    <recommendedName>
        <fullName evidence="4">HK97 gp10 family phage protein</fullName>
    </recommendedName>
</protein>
<organism evidence="2 3">
    <name type="scientific">Streptomyces prasinus</name>
    <dbReference type="NCBI Taxonomy" id="67345"/>
    <lineage>
        <taxon>Bacteria</taxon>
        <taxon>Bacillati</taxon>
        <taxon>Actinomycetota</taxon>
        <taxon>Actinomycetes</taxon>
        <taxon>Kitasatosporales</taxon>
        <taxon>Streptomycetaceae</taxon>
        <taxon>Streptomyces</taxon>
    </lineage>
</organism>
<gene>
    <name evidence="2" type="ORF">CP972_00275</name>
</gene>
<reference evidence="2 3" key="1">
    <citation type="submission" date="2017-09" db="EMBL/GenBank/DDBJ databases">
        <authorList>
            <person name="Lee N."/>
            <person name="Cho B.-K."/>
        </authorList>
    </citation>
    <scope>NUCLEOTIDE SEQUENCE [LARGE SCALE GENOMIC DNA]</scope>
    <source>
        <strain evidence="2 3">ATCC 13879</strain>
    </source>
</reference>
<feature type="region of interest" description="Disordered" evidence="1">
    <location>
        <begin position="1"/>
        <end position="21"/>
    </location>
</feature>
<dbReference type="RefSeq" id="WP_055609004.1">
    <property type="nucleotide sequence ID" value="NZ_CP183440.1"/>
</dbReference>
<evidence type="ECO:0000313" key="2">
    <source>
        <dbReference type="EMBL" id="QEV04435.1"/>
    </source>
</evidence>
<evidence type="ECO:0008006" key="4">
    <source>
        <dbReference type="Google" id="ProtNLM"/>
    </source>
</evidence>
<proteinExistence type="predicted"/>
<sequence>MTAVAEPQDQTPVMARSWTPQARAERFEAAQRERHELADRIGRTLAAELNDRQVEGGGWHHQVAPVNFVSVLLEHPSGMSLSLVHEGSYRKGAADRRLTVRGGYPSEYCGWRAEPMTVGIDTSATSKARQIIRRLLPSYQRTFVAARTMQQRVQ</sequence>
<name>A0ABX6ARJ7_9ACTN</name>
<evidence type="ECO:0000256" key="1">
    <source>
        <dbReference type="SAM" id="MobiDB-lite"/>
    </source>
</evidence>
<dbReference type="Proteomes" id="UP000326041">
    <property type="component" value="Chromosome"/>
</dbReference>
<accession>A0ABX6ARJ7</accession>
<keyword evidence="3" id="KW-1185">Reference proteome</keyword>
<dbReference type="EMBL" id="CP023697">
    <property type="protein sequence ID" value="QEV04435.1"/>
    <property type="molecule type" value="Genomic_DNA"/>
</dbReference>
<evidence type="ECO:0000313" key="3">
    <source>
        <dbReference type="Proteomes" id="UP000326041"/>
    </source>
</evidence>